<dbReference type="PANTHER" id="PTHR33172:SF96">
    <property type="entry name" value="PROTEIN OXIDATIVE STRESS 3 LIKE 3"/>
    <property type="match status" value="1"/>
</dbReference>
<evidence type="ECO:0008006" key="6">
    <source>
        <dbReference type="Google" id="ProtNLM"/>
    </source>
</evidence>
<keyword evidence="5" id="KW-1185">Reference proteome</keyword>
<gene>
    <name evidence="4" type="ORF">Tco_1016096</name>
</gene>
<evidence type="ECO:0000256" key="2">
    <source>
        <dbReference type="ARBA" id="ARBA00023242"/>
    </source>
</evidence>
<accession>A0ABQ5FMN3</accession>
<name>A0ABQ5FMN3_9ASTR</name>
<reference evidence="4" key="1">
    <citation type="journal article" date="2022" name="Int. J. Mol. Sci.">
        <title>Draft Genome of Tanacetum Coccineum: Genomic Comparison of Closely Related Tanacetum-Family Plants.</title>
        <authorList>
            <person name="Yamashiro T."/>
            <person name="Shiraishi A."/>
            <person name="Nakayama K."/>
            <person name="Satake H."/>
        </authorList>
    </citation>
    <scope>NUCLEOTIDE SEQUENCE</scope>
</reference>
<evidence type="ECO:0000313" key="4">
    <source>
        <dbReference type="EMBL" id="GJT64616.1"/>
    </source>
</evidence>
<dbReference type="PANTHER" id="PTHR33172">
    <property type="entry name" value="OS08G0516900 PROTEIN"/>
    <property type="match status" value="1"/>
</dbReference>
<organism evidence="4 5">
    <name type="scientific">Tanacetum coccineum</name>
    <dbReference type="NCBI Taxonomy" id="301880"/>
    <lineage>
        <taxon>Eukaryota</taxon>
        <taxon>Viridiplantae</taxon>
        <taxon>Streptophyta</taxon>
        <taxon>Embryophyta</taxon>
        <taxon>Tracheophyta</taxon>
        <taxon>Spermatophyta</taxon>
        <taxon>Magnoliopsida</taxon>
        <taxon>eudicotyledons</taxon>
        <taxon>Gunneridae</taxon>
        <taxon>Pentapetalae</taxon>
        <taxon>asterids</taxon>
        <taxon>campanulids</taxon>
        <taxon>Asterales</taxon>
        <taxon>Asteraceae</taxon>
        <taxon>Asteroideae</taxon>
        <taxon>Anthemideae</taxon>
        <taxon>Anthemidinae</taxon>
        <taxon>Tanacetum</taxon>
    </lineage>
</organism>
<keyword evidence="2" id="KW-0539">Nucleus</keyword>
<dbReference type="InterPro" id="IPR051992">
    <property type="entry name" value="OxStress_Response_Reg"/>
</dbReference>
<feature type="region of interest" description="Disordered" evidence="3">
    <location>
        <begin position="282"/>
        <end position="304"/>
    </location>
</feature>
<sequence length="530" mass="58014">MVKDKREQSRSLVLKAKKESTYEDSSTSKSEDEEYAMAVREFKKFFKRRGRFSSRNNNQRAFIGGAWSDSGEDEEENNKDATCLVAQASNEICLGINLEPDEWIKDGCCRRGISKFYEGKSKSYGSLADAAKVSSIQDIVKKEGAYNRKRKNMIAHIVLLEELRNSSSERDEKVIAALVISISSDVSVKSVGSSFPRVILIGSIYVKVLVALEVGAAVVASPAGVLELDTHSSSKADPSESSPPPVSVAPMVSPFLCLEDSESDTEMPERYTSHHLDLFTSGSSSSHSSSDHSSSGHSISGHSLSGHASLDTTIDDSSTPPKFVYPPLARTLWCSKAYLRWRSTLLSTMYPPTTSESLAEDSSFKSSAGPSRKRCRSPAATVTSSIHATRALVHSHADLLPPRKRFRDSISPEDNVEEDIDTNVLEDIEADATAIKVAVDRDVVTRVDAGIDMEVDVGVDVEDEVEDEVKSSDRGTIEVRVDVAAGINIPDGMLMPDAVERLEQVKEGLQDIYEHVMEIPLQRIEDIETG</sequence>
<dbReference type="EMBL" id="BQNB010017560">
    <property type="protein sequence ID" value="GJT64616.1"/>
    <property type="molecule type" value="Genomic_DNA"/>
</dbReference>
<evidence type="ECO:0000256" key="1">
    <source>
        <dbReference type="ARBA" id="ARBA00004123"/>
    </source>
</evidence>
<comment type="caution">
    <text evidence="4">The sequence shown here is derived from an EMBL/GenBank/DDBJ whole genome shotgun (WGS) entry which is preliminary data.</text>
</comment>
<reference evidence="4" key="2">
    <citation type="submission" date="2022-01" db="EMBL/GenBank/DDBJ databases">
        <authorList>
            <person name="Yamashiro T."/>
            <person name="Shiraishi A."/>
            <person name="Satake H."/>
            <person name="Nakayama K."/>
        </authorList>
    </citation>
    <scope>NUCLEOTIDE SEQUENCE</scope>
</reference>
<comment type="subcellular location">
    <subcellularLocation>
        <location evidence="1">Nucleus</location>
    </subcellularLocation>
</comment>
<evidence type="ECO:0000256" key="3">
    <source>
        <dbReference type="SAM" id="MobiDB-lite"/>
    </source>
</evidence>
<evidence type="ECO:0000313" key="5">
    <source>
        <dbReference type="Proteomes" id="UP001151760"/>
    </source>
</evidence>
<feature type="region of interest" description="Disordered" evidence="3">
    <location>
        <begin position="1"/>
        <end position="33"/>
    </location>
</feature>
<proteinExistence type="predicted"/>
<protein>
    <recommendedName>
        <fullName evidence="6">Transposase, Ptta/En/Spm, transposase, Tnp1/En/Spm-like protein</fullName>
    </recommendedName>
</protein>
<feature type="region of interest" description="Disordered" evidence="3">
    <location>
        <begin position="353"/>
        <end position="376"/>
    </location>
</feature>
<dbReference type="Proteomes" id="UP001151760">
    <property type="component" value="Unassembled WGS sequence"/>
</dbReference>